<evidence type="ECO:0000313" key="2">
    <source>
        <dbReference type="Proteomes" id="UP000281553"/>
    </source>
</evidence>
<name>A0A3P6V049_DIBLA</name>
<gene>
    <name evidence="1" type="ORF">DILT_LOCUS3705</name>
</gene>
<evidence type="ECO:0000313" key="1">
    <source>
        <dbReference type="EMBL" id="VDK85388.1"/>
    </source>
</evidence>
<dbReference type="Proteomes" id="UP000281553">
    <property type="component" value="Unassembled WGS sequence"/>
</dbReference>
<dbReference type="EMBL" id="UYRU01044106">
    <property type="protein sequence ID" value="VDK85388.1"/>
    <property type="molecule type" value="Genomic_DNA"/>
</dbReference>
<reference evidence="1 2" key="1">
    <citation type="submission" date="2018-11" db="EMBL/GenBank/DDBJ databases">
        <authorList>
            <consortium name="Pathogen Informatics"/>
        </authorList>
    </citation>
    <scope>NUCLEOTIDE SEQUENCE [LARGE SCALE GENOMIC DNA]</scope>
</reference>
<accession>A0A3P6V049</accession>
<dbReference type="AlphaFoldDB" id="A0A3P6V049"/>
<organism evidence="1 2">
    <name type="scientific">Dibothriocephalus latus</name>
    <name type="common">Fish tapeworm</name>
    <name type="synonym">Diphyllobothrium latum</name>
    <dbReference type="NCBI Taxonomy" id="60516"/>
    <lineage>
        <taxon>Eukaryota</taxon>
        <taxon>Metazoa</taxon>
        <taxon>Spiralia</taxon>
        <taxon>Lophotrochozoa</taxon>
        <taxon>Platyhelminthes</taxon>
        <taxon>Cestoda</taxon>
        <taxon>Eucestoda</taxon>
        <taxon>Diphyllobothriidea</taxon>
        <taxon>Diphyllobothriidae</taxon>
        <taxon>Dibothriocephalus</taxon>
    </lineage>
</organism>
<protein>
    <submittedName>
        <fullName evidence="1">Uncharacterized protein</fullName>
    </submittedName>
</protein>
<sequence length="113" mass="13210">MPRSPILGLDFKKVPSAIYTINHINDRILGKAVIIFRLCWLCICTPTDRPRSINDIVQQDLRSPNQRNTVSNEHGYQINELHQSHPEIQRIFKLYQMNLVMIETNLGEIDRLE</sequence>
<keyword evidence="2" id="KW-1185">Reference proteome</keyword>
<proteinExistence type="predicted"/>